<organism evidence="1 2">
    <name type="scientific">Streptomyces phyllanthi</name>
    <dbReference type="NCBI Taxonomy" id="1803180"/>
    <lineage>
        <taxon>Bacteria</taxon>
        <taxon>Bacillati</taxon>
        <taxon>Actinomycetota</taxon>
        <taxon>Actinomycetes</taxon>
        <taxon>Kitasatosporales</taxon>
        <taxon>Streptomycetaceae</taxon>
        <taxon>Streptomyces</taxon>
    </lineage>
</organism>
<proteinExistence type="predicted"/>
<feature type="non-terminal residue" evidence="1">
    <location>
        <position position="85"/>
    </location>
</feature>
<sequence length="85" mass="8718">MTQGGRGAAYATTAAHARTARHTYAVAPPSTGRATAYVQAPENPQGLGPSGSALLRRLLRGRLAGRLSLLTRLALPLPAATRATA</sequence>
<keyword evidence="2" id="KW-1185">Reference proteome</keyword>
<reference evidence="1 2" key="1">
    <citation type="submission" date="2019-07" db="EMBL/GenBank/DDBJ databases">
        <title>New species of Amycolatopsis and Streptomyces.</title>
        <authorList>
            <person name="Duangmal K."/>
            <person name="Teo W.F.A."/>
            <person name="Lipun K."/>
        </authorList>
    </citation>
    <scope>NUCLEOTIDE SEQUENCE [LARGE SCALE GENOMIC DNA]</scope>
    <source>
        <strain evidence="1 2">TISTR 2346</strain>
    </source>
</reference>
<dbReference type="RefSeq" id="WP_228031810.1">
    <property type="nucleotide sequence ID" value="NZ_VJZE01000417.1"/>
</dbReference>
<evidence type="ECO:0000313" key="1">
    <source>
        <dbReference type="EMBL" id="MPY45198.1"/>
    </source>
</evidence>
<dbReference type="EMBL" id="VJZE01000417">
    <property type="protein sequence ID" value="MPY45198.1"/>
    <property type="molecule type" value="Genomic_DNA"/>
</dbReference>
<dbReference type="AlphaFoldDB" id="A0A5N8WFC3"/>
<gene>
    <name evidence="1" type="ORF">FNH04_36445</name>
</gene>
<accession>A0A5N8WFC3</accession>
<protein>
    <submittedName>
        <fullName evidence="1">Uncharacterized protein</fullName>
    </submittedName>
</protein>
<name>A0A5N8WFC3_9ACTN</name>
<comment type="caution">
    <text evidence="1">The sequence shown here is derived from an EMBL/GenBank/DDBJ whole genome shotgun (WGS) entry which is preliminary data.</text>
</comment>
<evidence type="ECO:0000313" key="2">
    <source>
        <dbReference type="Proteomes" id="UP000326979"/>
    </source>
</evidence>
<dbReference type="Proteomes" id="UP000326979">
    <property type="component" value="Unassembled WGS sequence"/>
</dbReference>